<dbReference type="RefSeq" id="WP_305013891.1">
    <property type="nucleotide sequence ID" value="NZ_JAUQSX010000015.1"/>
</dbReference>
<feature type="compositionally biased region" description="Basic and acidic residues" evidence="2">
    <location>
        <begin position="430"/>
        <end position="459"/>
    </location>
</feature>
<evidence type="ECO:0000313" key="5">
    <source>
        <dbReference type="Proteomes" id="UP001167796"/>
    </source>
</evidence>
<accession>A0ABT9AH74</accession>
<dbReference type="EMBL" id="JAUQSX010000015">
    <property type="protein sequence ID" value="MDO7849223.1"/>
    <property type="molecule type" value="Genomic_DNA"/>
</dbReference>
<protein>
    <submittedName>
        <fullName evidence="4">S49 family peptidase</fullName>
    </submittedName>
</protein>
<gene>
    <name evidence="4" type="ORF">Q5H92_22860</name>
</gene>
<dbReference type="SUPFAM" id="SSF52096">
    <property type="entry name" value="ClpP/crotonase"/>
    <property type="match status" value="1"/>
</dbReference>
<dbReference type="InterPro" id="IPR002142">
    <property type="entry name" value="Peptidase_S49"/>
</dbReference>
<dbReference type="InterPro" id="IPR029045">
    <property type="entry name" value="ClpP/crotonase-like_dom_sf"/>
</dbReference>
<reference evidence="4" key="1">
    <citation type="submission" date="2023-07" db="EMBL/GenBank/DDBJ databases">
        <authorList>
            <person name="Kim M.K."/>
        </authorList>
    </citation>
    <scope>NUCLEOTIDE SEQUENCE</scope>
    <source>
        <strain evidence="4">M29</strain>
    </source>
</reference>
<feature type="region of interest" description="Disordered" evidence="2">
    <location>
        <begin position="421"/>
        <end position="459"/>
    </location>
</feature>
<keyword evidence="5" id="KW-1185">Reference proteome</keyword>
<dbReference type="Gene3D" id="3.90.226.10">
    <property type="entry name" value="2-enoyl-CoA Hydratase, Chain A, domain 1"/>
    <property type="match status" value="1"/>
</dbReference>
<proteinExistence type="inferred from homology"/>
<evidence type="ECO:0000313" key="4">
    <source>
        <dbReference type="EMBL" id="MDO7849223.1"/>
    </source>
</evidence>
<evidence type="ECO:0000256" key="1">
    <source>
        <dbReference type="ARBA" id="ARBA00008683"/>
    </source>
</evidence>
<evidence type="ECO:0000256" key="2">
    <source>
        <dbReference type="SAM" id="MobiDB-lite"/>
    </source>
</evidence>
<dbReference type="Proteomes" id="UP001167796">
    <property type="component" value="Unassembled WGS sequence"/>
</dbReference>
<dbReference type="PANTHER" id="PTHR42987">
    <property type="entry name" value="PEPTIDASE S49"/>
    <property type="match status" value="1"/>
</dbReference>
<feature type="domain" description="Peptidase S49" evidence="3">
    <location>
        <begin position="152"/>
        <end position="290"/>
    </location>
</feature>
<dbReference type="PANTHER" id="PTHR42987:SF4">
    <property type="entry name" value="PROTEASE SOHB-RELATED"/>
    <property type="match status" value="1"/>
</dbReference>
<dbReference type="Pfam" id="PF01343">
    <property type="entry name" value="Peptidase_S49"/>
    <property type="match status" value="1"/>
</dbReference>
<name>A0ABT9AH74_9BACT</name>
<comment type="caution">
    <text evidence="4">The sequence shown here is derived from an EMBL/GenBank/DDBJ whole genome shotgun (WGS) entry which is preliminary data.</text>
</comment>
<organism evidence="4 5">
    <name type="scientific">Hymenobacter mellowenesis</name>
    <dbReference type="NCBI Taxonomy" id="3063995"/>
    <lineage>
        <taxon>Bacteria</taxon>
        <taxon>Pseudomonadati</taxon>
        <taxon>Bacteroidota</taxon>
        <taxon>Cytophagia</taxon>
        <taxon>Cytophagales</taxon>
        <taxon>Hymenobacteraceae</taxon>
        <taxon>Hymenobacter</taxon>
    </lineage>
</organism>
<comment type="similarity">
    <text evidence="1">Belongs to the peptidase S49 family.</text>
</comment>
<sequence>MRFNSPLSAALSGQFLLEDSAVPGFLAQLAQLLTATSTAPGQPRPDGALQPAACFAISADATSVQLRGYGSLDEVPAGSVAVTVVRGVMMPEDDYDWDYGYVPGTRTLGARIQQADAHPNIIAHVGHFITPGGSVMGVESFADIVAGTTKPFVSFVDMMCSAGAWSGCGADKIVVGKTGITGSIGTKWDGLDMSGYLEKMGLKQVTVTATESTEKTRAFDEALKGKPALLRSQMLDPLNDVFVAAIKQYRPNATPDTLTGKLFVGQAAVDAGLADQVGSLQDAIQLAFDLAGEAGSVVGSTTASSFSSTNPQSPTMSLFGNKNKTTALTAVLALSGQTGLTAETTKAANEELAAAGITDAAIITQSEYTDLVAKAGQVATLTASVNTLTADKTKLTTDLATANTALTASQAEVTRLGALGGAAPTTAGKAEGDQQDAPKAHAWFDKNADHNKDAEALLS</sequence>
<evidence type="ECO:0000259" key="3">
    <source>
        <dbReference type="Pfam" id="PF01343"/>
    </source>
</evidence>